<feature type="compositionally biased region" description="Gly residues" evidence="1">
    <location>
        <begin position="22"/>
        <end position="43"/>
    </location>
</feature>
<gene>
    <name evidence="2" type="ORF">H0235_000772</name>
</gene>
<sequence>MKSFSFDFPFQSSQSSGDGDGDGGGGGGGGDDGGSDGDGGGGGANYGIAFHMALTFHTRHWNFLQRRVQSRRLSRRPEISRIGVNDMAAKDNDDDNDDNDDVDDDRKGLNRISDRCPKILKLVDEAQFHGSTV</sequence>
<proteinExistence type="predicted"/>
<dbReference type="EMBL" id="JACSDY010000001">
    <property type="protein sequence ID" value="KAF7438381.1"/>
    <property type="molecule type" value="Genomic_DNA"/>
</dbReference>
<evidence type="ECO:0000313" key="3">
    <source>
        <dbReference type="Proteomes" id="UP000600918"/>
    </source>
</evidence>
<evidence type="ECO:0000256" key="1">
    <source>
        <dbReference type="SAM" id="MobiDB-lite"/>
    </source>
</evidence>
<keyword evidence="3" id="KW-1185">Reference proteome</keyword>
<feature type="region of interest" description="Disordered" evidence="1">
    <location>
        <begin position="69"/>
        <end position="110"/>
    </location>
</feature>
<name>A0A834UG51_VESPE</name>
<reference evidence="2" key="1">
    <citation type="journal article" date="2020" name="G3 (Bethesda)">
        <title>High-Quality Assemblies for Three Invasive Social Wasps from the &lt;i&gt;Vespula&lt;/i&gt; Genus.</title>
        <authorList>
            <person name="Harrop T.W.R."/>
            <person name="Guhlin J."/>
            <person name="McLaughlin G.M."/>
            <person name="Permina E."/>
            <person name="Stockwell P."/>
            <person name="Gilligan J."/>
            <person name="Le Lec M.F."/>
            <person name="Gruber M.A.M."/>
            <person name="Quinn O."/>
            <person name="Lovegrove M."/>
            <person name="Duncan E.J."/>
            <person name="Remnant E.J."/>
            <person name="Van Eeckhoven J."/>
            <person name="Graham B."/>
            <person name="Knapp R.A."/>
            <person name="Langford K.W."/>
            <person name="Kronenberg Z."/>
            <person name="Press M.O."/>
            <person name="Eacker S.M."/>
            <person name="Wilson-Rankin E.E."/>
            <person name="Purcell J."/>
            <person name="Lester P.J."/>
            <person name="Dearden P.K."/>
        </authorList>
    </citation>
    <scope>NUCLEOTIDE SEQUENCE</scope>
    <source>
        <strain evidence="2">Volc-1</strain>
    </source>
</reference>
<protein>
    <submittedName>
        <fullName evidence="2">Uncharacterized protein</fullName>
    </submittedName>
</protein>
<accession>A0A834UG51</accession>
<organism evidence="2 3">
    <name type="scientific">Vespula pensylvanica</name>
    <name type="common">Western yellow jacket</name>
    <name type="synonym">Wasp</name>
    <dbReference type="NCBI Taxonomy" id="30213"/>
    <lineage>
        <taxon>Eukaryota</taxon>
        <taxon>Metazoa</taxon>
        <taxon>Ecdysozoa</taxon>
        <taxon>Arthropoda</taxon>
        <taxon>Hexapoda</taxon>
        <taxon>Insecta</taxon>
        <taxon>Pterygota</taxon>
        <taxon>Neoptera</taxon>
        <taxon>Endopterygota</taxon>
        <taxon>Hymenoptera</taxon>
        <taxon>Apocrita</taxon>
        <taxon>Aculeata</taxon>
        <taxon>Vespoidea</taxon>
        <taxon>Vespidae</taxon>
        <taxon>Vespinae</taxon>
        <taxon>Vespula</taxon>
    </lineage>
</organism>
<comment type="caution">
    <text evidence="2">The sequence shown here is derived from an EMBL/GenBank/DDBJ whole genome shotgun (WGS) entry which is preliminary data.</text>
</comment>
<feature type="compositionally biased region" description="Low complexity" evidence="1">
    <location>
        <begin position="1"/>
        <end position="17"/>
    </location>
</feature>
<feature type="region of interest" description="Disordered" evidence="1">
    <location>
        <begin position="1"/>
        <end position="43"/>
    </location>
</feature>
<dbReference type="AlphaFoldDB" id="A0A834UG51"/>
<evidence type="ECO:0000313" key="2">
    <source>
        <dbReference type="EMBL" id="KAF7438381.1"/>
    </source>
</evidence>
<dbReference type="Proteomes" id="UP000600918">
    <property type="component" value="Unassembled WGS sequence"/>
</dbReference>
<feature type="compositionally biased region" description="Acidic residues" evidence="1">
    <location>
        <begin position="92"/>
        <end position="103"/>
    </location>
</feature>